<keyword evidence="5 6" id="KW-0378">Hydrolase</keyword>
<dbReference type="InterPro" id="IPR002467">
    <property type="entry name" value="Pept_M24A_MAP1"/>
</dbReference>
<comment type="subunit">
    <text evidence="6">Monomer.</text>
</comment>
<accession>A0A1F7H9A1</accession>
<evidence type="ECO:0000256" key="6">
    <source>
        <dbReference type="HAMAP-Rule" id="MF_01974"/>
    </source>
</evidence>
<evidence type="ECO:0000256" key="3">
    <source>
        <dbReference type="ARBA" id="ARBA00022670"/>
    </source>
</evidence>
<dbReference type="EC" id="3.4.11.18" evidence="6 7"/>
<proteinExistence type="inferred from homology"/>
<evidence type="ECO:0000256" key="5">
    <source>
        <dbReference type="ARBA" id="ARBA00022801"/>
    </source>
</evidence>
<dbReference type="InterPro" id="IPR036005">
    <property type="entry name" value="Creatinase/aminopeptidase-like"/>
</dbReference>
<feature type="domain" description="Peptidase M24" evidence="8">
    <location>
        <begin position="11"/>
        <end position="240"/>
    </location>
</feature>
<feature type="binding site" evidence="6">
    <location>
        <position position="235"/>
    </location>
    <ligand>
        <name>a divalent metal cation</name>
        <dbReference type="ChEBI" id="CHEBI:60240"/>
        <label>1</label>
    </ligand>
</feature>
<feature type="binding site" evidence="6">
    <location>
        <position position="203"/>
    </location>
    <ligand>
        <name>a divalent metal cation</name>
        <dbReference type="ChEBI" id="CHEBI:60240"/>
        <label>2</label>
        <note>catalytic</note>
    </ligand>
</feature>
<organism evidence="9 10">
    <name type="scientific">Candidatus Roizmanbacteria bacterium RIFCSPHIGHO2_02_FULL_39_9</name>
    <dbReference type="NCBI Taxonomy" id="1802040"/>
    <lineage>
        <taxon>Bacteria</taxon>
        <taxon>Candidatus Roizmaniibacteriota</taxon>
    </lineage>
</organism>
<comment type="cofactor">
    <cofactor evidence="6">
        <name>Co(2+)</name>
        <dbReference type="ChEBI" id="CHEBI:48828"/>
    </cofactor>
    <cofactor evidence="6">
        <name>Zn(2+)</name>
        <dbReference type="ChEBI" id="CHEBI:29105"/>
    </cofactor>
    <cofactor evidence="6">
        <name>Mn(2+)</name>
        <dbReference type="ChEBI" id="CHEBI:29035"/>
    </cofactor>
    <cofactor evidence="6">
        <name>Fe(2+)</name>
        <dbReference type="ChEBI" id="CHEBI:29033"/>
    </cofactor>
    <text evidence="6">Binds 2 divalent metal cations per subunit. Has a high-affinity and a low affinity metal-binding site. The true nature of the physiological cofactor is under debate. The enzyme is active with cobalt, zinc, manganese or divalent iron ions. Most likely, methionine aminopeptidases function as mononuclear Fe(2+)-metalloproteases under physiological conditions, and the catalytically relevant metal-binding site has been assigned to the histidine-containing high-affinity site.</text>
</comment>
<feature type="binding site" evidence="6">
    <location>
        <position position="94"/>
    </location>
    <ligand>
        <name>a divalent metal cation</name>
        <dbReference type="ChEBI" id="CHEBI:60240"/>
        <label>1</label>
    </ligand>
</feature>
<dbReference type="GO" id="GO:0005829">
    <property type="term" value="C:cytosol"/>
    <property type="evidence" value="ECO:0007669"/>
    <property type="project" value="TreeGrafter"/>
</dbReference>
<comment type="caution">
    <text evidence="9">The sequence shown here is derived from an EMBL/GenBank/DDBJ whole genome shotgun (WGS) entry which is preliminary data.</text>
</comment>
<evidence type="ECO:0000256" key="7">
    <source>
        <dbReference type="RuleBase" id="RU003653"/>
    </source>
</evidence>
<dbReference type="NCBIfam" id="TIGR00500">
    <property type="entry name" value="met_pdase_I"/>
    <property type="match status" value="1"/>
</dbReference>
<evidence type="ECO:0000256" key="2">
    <source>
        <dbReference type="ARBA" id="ARBA00022438"/>
    </source>
</evidence>
<dbReference type="Gene3D" id="3.90.230.10">
    <property type="entry name" value="Creatinase/methionine aminopeptidase superfamily"/>
    <property type="match status" value="1"/>
</dbReference>
<feature type="binding site" evidence="6">
    <location>
        <position position="105"/>
    </location>
    <ligand>
        <name>a divalent metal cation</name>
        <dbReference type="ChEBI" id="CHEBI:60240"/>
        <label>2</label>
        <note>catalytic</note>
    </ligand>
</feature>
<feature type="binding site" evidence="6">
    <location>
        <position position="77"/>
    </location>
    <ligand>
        <name>substrate</name>
    </ligand>
</feature>
<comment type="similarity">
    <text evidence="6">Belongs to the peptidase M24A family. Methionine aminopeptidase type 1 subfamily.</text>
</comment>
<feature type="binding site" evidence="6">
    <location>
        <position position="105"/>
    </location>
    <ligand>
        <name>a divalent metal cation</name>
        <dbReference type="ChEBI" id="CHEBI:60240"/>
        <label>1</label>
    </ligand>
</feature>
<dbReference type="SUPFAM" id="SSF55920">
    <property type="entry name" value="Creatinase/aminopeptidase"/>
    <property type="match status" value="1"/>
</dbReference>
<dbReference type="GO" id="GO:0046872">
    <property type="term" value="F:metal ion binding"/>
    <property type="evidence" value="ECO:0007669"/>
    <property type="project" value="UniProtKB-UniRule"/>
</dbReference>
<dbReference type="EMBL" id="MFZP01000026">
    <property type="protein sequence ID" value="OGK27484.1"/>
    <property type="molecule type" value="Genomic_DNA"/>
</dbReference>
<evidence type="ECO:0000313" key="10">
    <source>
        <dbReference type="Proteomes" id="UP000178597"/>
    </source>
</evidence>
<dbReference type="GO" id="GO:0004239">
    <property type="term" value="F:initiator methionyl aminopeptidase activity"/>
    <property type="evidence" value="ECO:0007669"/>
    <property type="project" value="UniProtKB-UniRule"/>
</dbReference>
<keyword evidence="3 6" id="KW-0645">Protease</keyword>
<keyword evidence="2 6" id="KW-0031">Aminopeptidase</keyword>
<comment type="function">
    <text evidence="1 6">Removes the N-terminal methionine from nascent proteins. The N-terminal methionine is often cleaved when the second residue in the primary sequence is small and uncharged (Met-Ala-, Cys, Gly, Pro, Ser, Thr, or Val). Requires deformylation of the N(alpha)-formylated initiator methionine before it can be hydrolyzed.</text>
</comment>
<dbReference type="PANTHER" id="PTHR43330">
    <property type="entry name" value="METHIONINE AMINOPEPTIDASE"/>
    <property type="match status" value="1"/>
</dbReference>
<dbReference type="PANTHER" id="PTHR43330:SF27">
    <property type="entry name" value="METHIONINE AMINOPEPTIDASE"/>
    <property type="match status" value="1"/>
</dbReference>
<evidence type="ECO:0000313" key="9">
    <source>
        <dbReference type="EMBL" id="OGK27484.1"/>
    </source>
</evidence>
<dbReference type="GO" id="GO:0006508">
    <property type="term" value="P:proteolysis"/>
    <property type="evidence" value="ECO:0007669"/>
    <property type="project" value="UniProtKB-KW"/>
</dbReference>
<reference evidence="9 10" key="1">
    <citation type="journal article" date="2016" name="Nat. Commun.">
        <title>Thousands of microbial genomes shed light on interconnected biogeochemical processes in an aquifer system.</title>
        <authorList>
            <person name="Anantharaman K."/>
            <person name="Brown C.T."/>
            <person name="Hug L.A."/>
            <person name="Sharon I."/>
            <person name="Castelle C.J."/>
            <person name="Probst A.J."/>
            <person name="Thomas B.C."/>
            <person name="Singh A."/>
            <person name="Wilkins M.J."/>
            <person name="Karaoz U."/>
            <person name="Brodie E.L."/>
            <person name="Williams K.H."/>
            <person name="Hubbard S.S."/>
            <person name="Banfield J.F."/>
        </authorList>
    </citation>
    <scope>NUCLEOTIDE SEQUENCE [LARGE SCALE GENOMIC DNA]</scope>
</reference>
<keyword evidence="4 6" id="KW-0479">Metal-binding</keyword>
<comment type="catalytic activity">
    <reaction evidence="6 7">
        <text>Release of N-terminal amino acids, preferentially methionine, from peptides and arylamides.</text>
        <dbReference type="EC" id="3.4.11.18"/>
    </reaction>
</comment>
<feature type="binding site" evidence="6">
    <location>
        <position position="235"/>
    </location>
    <ligand>
        <name>a divalent metal cation</name>
        <dbReference type="ChEBI" id="CHEBI:60240"/>
        <label>2</label>
        <note>catalytic</note>
    </ligand>
</feature>
<dbReference type="Pfam" id="PF00557">
    <property type="entry name" value="Peptidase_M24"/>
    <property type="match status" value="1"/>
</dbReference>
<dbReference type="GO" id="GO:0070006">
    <property type="term" value="F:metalloaminopeptidase activity"/>
    <property type="evidence" value="ECO:0007669"/>
    <property type="project" value="UniProtKB-UniRule"/>
</dbReference>
<dbReference type="InterPro" id="IPR000994">
    <property type="entry name" value="Pept_M24"/>
</dbReference>
<dbReference type="InterPro" id="IPR001714">
    <property type="entry name" value="Pept_M24_MAP"/>
</dbReference>
<sequence>MIILKKPEEIELMQQGGKKLRKIVQKLKPIIKPGITTNHIDQEAEKLIKEEGGESSFKKVPGYHWSTCLPVNEEIVHTPPSERILKEGDIITLDIGIYYKGFHTDFADTYTIGKTPQAKRDFLDVGKGALYEAIKEVKLGNRLGQVSKTIEKAITGKRYAIVKELTGHGIGRDLHEDPYVLGFLDRKIEKTPRIENGLVIAVEIIYSMGKGAMMHDKKEEWSIKTVDGSLSACFEHTVAVMNGHTTVLT</sequence>
<feature type="binding site" evidence="6">
    <location>
        <position position="175"/>
    </location>
    <ligand>
        <name>substrate</name>
    </ligand>
</feature>
<dbReference type="HAMAP" id="MF_01974">
    <property type="entry name" value="MetAP_1"/>
    <property type="match status" value="1"/>
</dbReference>
<dbReference type="AlphaFoldDB" id="A0A1F7H9A1"/>
<protein>
    <recommendedName>
        <fullName evidence="6 7">Methionine aminopeptidase</fullName>
        <shortName evidence="6">MAP</shortName>
        <shortName evidence="6">MetAP</shortName>
        <ecNumber evidence="6 7">3.4.11.18</ecNumber>
    </recommendedName>
    <alternativeName>
        <fullName evidence="6">Peptidase M</fullName>
    </alternativeName>
</protein>
<evidence type="ECO:0000256" key="1">
    <source>
        <dbReference type="ARBA" id="ARBA00002521"/>
    </source>
</evidence>
<feature type="binding site" evidence="6">
    <location>
        <position position="168"/>
    </location>
    <ligand>
        <name>a divalent metal cation</name>
        <dbReference type="ChEBI" id="CHEBI:60240"/>
        <label>2</label>
        <note>catalytic</note>
    </ligand>
</feature>
<gene>
    <name evidence="6" type="primary">map</name>
    <name evidence="9" type="ORF">A3C28_04530</name>
</gene>
<name>A0A1F7H9A1_9BACT</name>
<dbReference type="STRING" id="1802040.A3C28_04530"/>
<dbReference type="Proteomes" id="UP000178597">
    <property type="component" value="Unassembled WGS sequence"/>
</dbReference>
<evidence type="ECO:0000256" key="4">
    <source>
        <dbReference type="ARBA" id="ARBA00022723"/>
    </source>
</evidence>
<dbReference type="PRINTS" id="PR00599">
    <property type="entry name" value="MAPEPTIDASE"/>
</dbReference>
<evidence type="ECO:0000259" key="8">
    <source>
        <dbReference type="Pfam" id="PF00557"/>
    </source>
</evidence>